<evidence type="ECO:0000256" key="7">
    <source>
        <dbReference type="SAM" id="Phobius"/>
    </source>
</evidence>
<dbReference type="EC" id="2.3.1.199" evidence="3"/>
<evidence type="ECO:0000256" key="2">
    <source>
        <dbReference type="ARBA" id="ARBA00005531"/>
    </source>
</evidence>
<dbReference type="Gene3D" id="3.40.47.10">
    <property type="match status" value="1"/>
</dbReference>
<proteinExistence type="inferred from homology"/>
<comment type="catalytic activity">
    <reaction evidence="6">
        <text>a very-long-chain acyl-CoA + malonyl-CoA + H(+) = a very-long-chain 3-oxoacyl-CoA + CO2 + CoA</text>
        <dbReference type="Rhea" id="RHEA:32727"/>
        <dbReference type="ChEBI" id="CHEBI:15378"/>
        <dbReference type="ChEBI" id="CHEBI:16526"/>
        <dbReference type="ChEBI" id="CHEBI:57287"/>
        <dbReference type="ChEBI" id="CHEBI:57384"/>
        <dbReference type="ChEBI" id="CHEBI:90725"/>
        <dbReference type="ChEBI" id="CHEBI:90736"/>
        <dbReference type="EC" id="2.3.1.199"/>
    </reaction>
</comment>
<feature type="domain" description="FAE" evidence="8">
    <location>
        <begin position="118"/>
        <end position="263"/>
    </location>
</feature>
<keyword evidence="4 10" id="KW-0808">Transferase</keyword>
<feature type="domain" description="Beta-ketoacyl-[acyl-carrier-protein] synthase III C-terminal" evidence="9">
    <location>
        <begin position="273"/>
        <end position="354"/>
    </location>
</feature>
<evidence type="ECO:0000256" key="3">
    <source>
        <dbReference type="ARBA" id="ARBA00012307"/>
    </source>
</evidence>
<dbReference type="InterPro" id="IPR013601">
    <property type="entry name" value="FAE1_typ3_polyketide_synth"/>
</dbReference>
<dbReference type="InterPro" id="IPR013747">
    <property type="entry name" value="ACP_syn_III_C"/>
</dbReference>
<name>A0A2G9GGZ3_9LAMI</name>
<evidence type="ECO:0000256" key="4">
    <source>
        <dbReference type="ARBA" id="ARBA00022679"/>
    </source>
</evidence>
<keyword evidence="5 10" id="KW-0012">Acyltransferase</keyword>
<feature type="domain" description="FAE" evidence="8">
    <location>
        <begin position="26"/>
        <end position="117"/>
    </location>
</feature>
<evidence type="ECO:0000313" key="10">
    <source>
        <dbReference type="EMBL" id="PIN04551.1"/>
    </source>
</evidence>
<dbReference type="CDD" id="cd00831">
    <property type="entry name" value="CHS_like"/>
    <property type="match status" value="1"/>
</dbReference>
<dbReference type="Proteomes" id="UP000231279">
    <property type="component" value="Unassembled WGS sequence"/>
</dbReference>
<keyword evidence="11" id="KW-1185">Reference proteome</keyword>
<gene>
    <name evidence="10" type="ORF">CDL12_22918</name>
</gene>
<evidence type="ECO:0000259" key="9">
    <source>
        <dbReference type="Pfam" id="PF08541"/>
    </source>
</evidence>
<reference evidence="11" key="1">
    <citation type="journal article" date="2018" name="Gigascience">
        <title>Genome assembly of the Pink Ipe (Handroanthus impetiginosus, Bignoniaceae), a highly valued, ecologically keystone Neotropical timber forest tree.</title>
        <authorList>
            <person name="Silva-Junior O.B."/>
            <person name="Grattapaglia D."/>
            <person name="Novaes E."/>
            <person name="Collevatti R.G."/>
        </authorList>
    </citation>
    <scope>NUCLEOTIDE SEQUENCE [LARGE SCALE GENOMIC DNA]</scope>
    <source>
        <strain evidence="11">cv. UFG-1</strain>
    </source>
</reference>
<evidence type="ECO:0000313" key="11">
    <source>
        <dbReference type="Proteomes" id="UP000231279"/>
    </source>
</evidence>
<comment type="similarity">
    <text evidence="2">Belongs to the thiolase-like superfamily. Chalcone/stilbene synthases family.</text>
</comment>
<dbReference type="SUPFAM" id="SSF53901">
    <property type="entry name" value="Thiolase-like"/>
    <property type="match status" value="2"/>
</dbReference>
<dbReference type="GO" id="GO:0006633">
    <property type="term" value="P:fatty acid biosynthetic process"/>
    <property type="evidence" value="ECO:0007669"/>
    <property type="project" value="UniProtKB-UniPathway"/>
</dbReference>
<evidence type="ECO:0000259" key="8">
    <source>
        <dbReference type="Pfam" id="PF08392"/>
    </source>
</evidence>
<dbReference type="GO" id="GO:0016020">
    <property type="term" value="C:membrane"/>
    <property type="evidence" value="ECO:0007669"/>
    <property type="project" value="InterPro"/>
</dbReference>
<keyword evidence="7" id="KW-1133">Transmembrane helix</keyword>
<dbReference type="PANTHER" id="PTHR31561">
    <property type="entry name" value="3-KETOACYL-COA SYNTHASE"/>
    <property type="match status" value="1"/>
</dbReference>
<dbReference type="Pfam" id="PF08392">
    <property type="entry name" value="FAE1_CUT1_RppA"/>
    <property type="match status" value="2"/>
</dbReference>
<dbReference type="InterPro" id="IPR016039">
    <property type="entry name" value="Thiolase-like"/>
</dbReference>
<sequence length="365" mass="40841">MGPVIVAMSCLCLLFFLYQFYKLFDQRRDQHCYLVHYVCHKPSDDRKMDTKFCGNVVARNKNLGHPEYKFLLRVIVSSGIGEETFGPRNIFACRENSPTLQDGILEMEEFFIDTLDQDDIKSFNLTGMGCSASLISINLVQNIFKSHKNAFALVVASESNAPNWYSGNNKSMILANCLFHSGGCSILLTNKRAFKNRAKLRLKCLVRAHLGAMKGGIRHGVYIGPNLPKMATLAFTKNIAGIAKKALPLKGLILYIVLKYTRKLATLNLKTGLDHFCLHAGGVILIEGVKTSLGLSEHDVKPSRMTLHCFGNTSSSSIWYVLGYMEAKKRLKRGDKVWMIGFGSGFKCNSCMWEVTRDLADGNVW</sequence>
<protein>
    <recommendedName>
        <fullName evidence="3">very-long-chain 3-oxoacyl-CoA synthase</fullName>
        <ecNumber evidence="3">2.3.1.199</ecNumber>
    </recommendedName>
</protein>
<dbReference type="AlphaFoldDB" id="A0A2G9GGZ3"/>
<dbReference type="InterPro" id="IPR012392">
    <property type="entry name" value="3-ktacl-CoA_syn"/>
</dbReference>
<keyword evidence="7" id="KW-0812">Transmembrane</keyword>
<dbReference type="UniPathway" id="UPA00094"/>
<accession>A0A2G9GGZ3</accession>
<dbReference type="GO" id="GO:0009922">
    <property type="term" value="F:fatty acid elongase activity"/>
    <property type="evidence" value="ECO:0007669"/>
    <property type="project" value="UniProtKB-EC"/>
</dbReference>
<feature type="transmembrane region" description="Helical" evidence="7">
    <location>
        <begin position="6"/>
        <end position="24"/>
    </location>
</feature>
<dbReference type="OrthoDB" id="329835at2759"/>
<evidence type="ECO:0000256" key="1">
    <source>
        <dbReference type="ARBA" id="ARBA00005194"/>
    </source>
</evidence>
<evidence type="ECO:0000256" key="5">
    <source>
        <dbReference type="ARBA" id="ARBA00023315"/>
    </source>
</evidence>
<evidence type="ECO:0000256" key="6">
    <source>
        <dbReference type="ARBA" id="ARBA00047375"/>
    </source>
</evidence>
<organism evidence="10 11">
    <name type="scientific">Handroanthus impetiginosus</name>
    <dbReference type="NCBI Taxonomy" id="429701"/>
    <lineage>
        <taxon>Eukaryota</taxon>
        <taxon>Viridiplantae</taxon>
        <taxon>Streptophyta</taxon>
        <taxon>Embryophyta</taxon>
        <taxon>Tracheophyta</taxon>
        <taxon>Spermatophyta</taxon>
        <taxon>Magnoliopsida</taxon>
        <taxon>eudicotyledons</taxon>
        <taxon>Gunneridae</taxon>
        <taxon>Pentapetalae</taxon>
        <taxon>asterids</taxon>
        <taxon>lamiids</taxon>
        <taxon>Lamiales</taxon>
        <taxon>Bignoniaceae</taxon>
        <taxon>Crescentiina</taxon>
        <taxon>Tabebuia alliance</taxon>
        <taxon>Handroanthus</taxon>
    </lineage>
</organism>
<comment type="pathway">
    <text evidence="1">Lipid metabolism; fatty acid biosynthesis.</text>
</comment>
<keyword evidence="7" id="KW-0472">Membrane</keyword>
<dbReference type="STRING" id="429701.A0A2G9GGZ3"/>
<dbReference type="EMBL" id="NKXS01005103">
    <property type="protein sequence ID" value="PIN04551.1"/>
    <property type="molecule type" value="Genomic_DNA"/>
</dbReference>
<comment type="caution">
    <text evidence="10">The sequence shown here is derived from an EMBL/GenBank/DDBJ whole genome shotgun (WGS) entry which is preliminary data.</text>
</comment>
<dbReference type="Pfam" id="PF08541">
    <property type="entry name" value="ACP_syn_III_C"/>
    <property type="match status" value="1"/>
</dbReference>